<organism evidence="1 2">
    <name type="scientific">Xanthomonas cerealis pv. cerealis</name>
    <dbReference type="NCBI Taxonomy" id="152263"/>
    <lineage>
        <taxon>Bacteria</taxon>
        <taxon>Pseudomonadati</taxon>
        <taxon>Pseudomonadota</taxon>
        <taxon>Gammaproteobacteria</taxon>
        <taxon>Lysobacterales</taxon>
        <taxon>Lysobacteraceae</taxon>
        <taxon>Xanthomonas</taxon>
        <taxon>Xanthomonas translucens group</taxon>
        <taxon>Xanthomonas cerealis</taxon>
    </lineage>
</organism>
<dbReference type="RefSeq" id="WP_142742086.1">
    <property type="nucleotide sequence ID" value="NZ_CP038228.1"/>
</dbReference>
<dbReference type="Proteomes" id="UP000319349">
    <property type="component" value="Chromosome"/>
</dbReference>
<accession>A0A514EBK2</accession>
<dbReference type="AlphaFoldDB" id="A0A514EBK2"/>
<name>A0A514EBK2_9XANT</name>
<reference evidence="1 2" key="1">
    <citation type="submission" date="2019-03" db="EMBL/GenBank/DDBJ databases">
        <title>Tal1 in Xanthomonas translucens pv. cerealis Contributes to Virulence in Bacterial Leaf Streak of Wheat.</title>
        <authorList>
            <person name="Shah S.M.A."/>
            <person name="Haq F."/>
            <person name="Ma W."/>
            <person name="Xu X."/>
            <person name="Wang S."/>
            <person name="Xu Z."/>
            <person name="Zou L."/>
            <person name="Zhu B."/>
            <person name="Chen G."/>
        </authorList>
    </citation>
    <scope>NUCLEOTIDE SEQUENCE [LARGE SCALE GENOMIC DNA]</scope>
    <source>
        <strain evidence="1 2">01</strain>
    </source>
</reference>
<evidence type="ECO:0000313" key="2">
    <source>
        <dbReference type="Proteomes" id="UP000319349"/>
    </source>
</evidence>
<dbReference type="EMBL" id="CP038228">
    <property type="protein sequence ID" value="QDI03424.1"/>
    <property type="molecule type" value="Genomic_DNA"/>
</dbReference>
<proteinExistence type="predicted"/>
<gene>
    <name evidence="1" type="ORF">E4A48_06715</name>
</gene>
<protein>
    <submittedName>
        <fullName evidence="1">Uncharacterized protein</fullName>
    </submittedName>
</protein>
<keyword evidence="2" id="KW-1185">Reference proteome</keyword>
<evidence type="ECO:0000313" key="1">
    <source>
        <dbReference type="EMBL" id="QDI03424.1"/>
    </source>
</evidence>
<sequence length="222" mass="25067">MSARVTQDAAFLGRELSLRELKRQDIYFYDSPKLGRRITVVEPSRLALALELEFDPTVVAYVPRPRILDTQAGGIELCFWSCTNAGFEQFHSITFGATGSRKTEQRRAALLLAAATAQIALRLEPQAQYLHRATANANRLRLLPYVQTAQHLAQRETVSARILDVFRYQPRQSFHQLELTMEGFDPCDVRATACALVHAGHLKLDWNSRLQRYSALEHGEGA</sequence>